<comment type="caution">
    <text evidence="5">The sequence shown here is derived from an EMBL/GenBank/DDBJ whole genome shotgun (WGS) entry which is preliminary data.</text>
</comment>
<protein>
    <recommendedName>
        <fullName evidence="4">HTH marR-type domain-containing protein</fullName>
    </recommendedName>
</protein>
<dbReference type="PROSITE" id="PS50995">
    <property type="entry name" value="HTH_MARR_2"/>
    <property type="match status" value="1"/>
</dbReference>
<dbReference type="InterPro" id="IPR036388">
    <property type="entry name" value="WH-like_DNA-bd_sf"/>
</dbReference>
<keyword evidence="3" id="KW-0804">Transcription</keyword>
<dbReference type="InterPro" id="IPR000835">
    <property type="entry name" value="HTH_MarR-typ"/>
</dbReference>
<dbReference type="PANTHER" id="PTHR42756">
    <property type="entry name" value="TRANSCRIPTIONAL REGULATOR, MARR"/>
    <property type="match status" value="1"/>
</dbReference>
<dbReference type="Pfam" id="PF01047">
    <property type="entry name" value="MarR"/>
    <property type="match status" value="1"/>
</dbReference>
<proteinExistence type="predicted"/>
<dbReference type="RefSeq" id="WP_344195045.1">
    <property type="nucleotide sequence ID" value="NZ_BAAARN010000004.1"/>
</dbReference>
<keyword evidence="6" id="KW-1185">Reference proteome</keyword>
<dbReference type="PRINTS" id="PR00598">
    <property type="entry name" value="HTHMARR"/>
</dbReference>
<dbReference type="PANTHER" id="PTHR42756:SF1">
    <property type="entry name" value="TRANSCRIPTIONAL REPRESSOR OF EMRAB OPERON"/>
    <property type="match status" value="1"/>
</dbReference>
<reference evidence="6" key="1">
    <citation type="journal article" date="2019" name="Int. J. Syst. Evol. Microbiol.">
        <title>The Global Catalogue of Microorganisms (GCM) 10K type strain sequencing project: providing services to taxonomists for standard genome sequencing and annotation.</title>
        <authorList>
            <consortium name="The Broad Institute Genomics Platform"/>
            <consortium name="The Broad Institute Genome Sequencing Center for Infectious Disease"/>
            <person name="Wu L."/>
            <person name="Ma J."/>
        </authorList>
    </citation>
    <scope>NUCLEOTIDE SEQUENCE [LARGE SCALE GENOMIC DNA]</scope>
    <source>
        <strain evidence="6">JCM 16378</strain>
    </source>
</reference>
<accession>A0ABP6H9F0</accession>
<dbReference type="Proteomes" id="UP001501326">
    <property type="component" value="Unassembled WGS sequence"/>
</dbReference>
<evidence type="ECO:0000313" key="6">
    <source>
        <dbReference type="Proteomes" id="UP001501326"/>
    </source>
</evidence>
<dbReference type="EMBL" id="BAAARN010000004">
    <property type="protein sequence ID" value="GAA2738638.1"/>
    <property type="molecule type" value="Genomic_DNA"/>
</dbReference>
<name>A0ABP6H9F0_9MICO</name>
<dbReference type="SMART" id="SM00347">
    <property type="entry name" value="HTH_MARR"/>
    <property type="match status" value="1"/>
</dbReference>
<gene>
    <name evidence="5" type="ORF">GCM10009867_30820</name>
</gene>
<dbReference type="InterPro" id="IPR036390">
    <property type="entry name" value="WH_DNA-bd_sf"/>
</dbReference>
<dbReference type="SUPFAM" id="SSF46785">
    <property type="entry name" value="Winged helix' DNA-binding domain"/>
    <property type="match status" value="1"/>
</dbReference>
<keyword evidence="1" id="KW-0805">Transcription regulation</keyword>
<evidence type="ECO:0000256" key="1">
    <source>
        <dbReference type="ARBA" id="ARBA00023015"/>
    </source>
</evidence>
<keyword evidence="2" id="KW-0238">DNA-binding</keyword>
<evidence type="ECO:0000259" key="4">
    <source>
        <dbReference type="PROSITE" id="PS50995"/>
    </source>
</evidence>
<sequence length="173" mass="19018">MAARKKAARSVREQYQEAVASYVAAGGDESVQRVITAVNSLSRKLDQWYTRQLADLDLSHGEWSVIAVLATSEGRPVTPSQLADASNVAASSMTHRLDKMTERGLVRRSPDPENRTRVLVELTTQGWELFEAAVREANVVESDVLAGLKREERDQLAALLEVVISGLDEIETA</sequence>
<dbReference type="Gene3D" id="1.10.10.10">
    <property type="entry name" value="Winged helix-like DNA-binding domain superfamily/Winged helix DNA-binding domain"/>
    <property type="match status" value="1"/>
</dbReference>
<evidence type="ECO:0000256" key="2">
    <source>
        <dbReference type="ARBA" id="ARBA00023125"/>
    </source>
</evidence>
<feature type="domain" description="HTH marR-type" evidence="4">
    <location>
        <begin position="31"/>
        <end position="165"/>
    </location>
</feature>
<evidence type="ECO:0000256" key="3">
    <source>
        <dbReference type="ARBA" id="ARBA00023163"/>
    </source>
</evidence>
<organism evidence="5 6">
    <name type="scientific">Pedococcus aerophilus</name>
    <dbReference type="NCBI Taxonomy" id="436356"/>
    <lineage>
        <taxon>Bacteria</taxon>
        <taxon>Bacillati</taxon>
        <taxon>Actinomycetota</taxon>
        <taxon>Actinomycetes</taxon>
        <taxon>Micrococcales</taxon>
        <taxon>Intrasporangiaceae</taxon>
        <taxon>Pedococcus</taxon>
    </lineage>
</organism>
<evidence type="ECO:0000313" key="5">
    <source>
        <dbReference type="EMBL" id="GAA2738638.1"/>
    </source>
</evidence>